<gene>
    <name evidence="1" type="ORF">PPG34_13080</name>
</gene>
<dbReference type="Proteomes" id="UP001250932">
    <property type="component" value="Unassembled WGS sequence"/>
</dbReference>
<comment type="caution">
    <text evidence="1">The sequence shown here is derived from an EMBL/GenBank/DDBJ whole genome shotgun (WGS) entry which is preliminary data.</text>
</comment>
<evidence type="ECO:0008006" key="3">
    <source>
        <dbReference type="Google" id="ProtNLM"/>
    </source>
</evidence>
<dbReference type="EMBL" id="JAQOUE010000001">
    <property type="protein sequence ID" value="MDT7043288.1"/>
    <property type="molecule type" value="Genomic_DNA"/>
</dbReference>
<reference evidence="1 2" key="1">
    <citation type="journal article" date="2023" name="ISME J.">
        <title>Cultivation and genomic characterization of novel and ubiquitous marine nitrite-oxidizing bacteria from the Nitrospirales.</title>
        <authorList>
            <person name="Mueller A.J."/>
            <person name="Daebeler A."/>
            <person name="Herbold C.W."/>
            <person name="Kirkegaard R.H."/>
            <person name="Daims H."/>
        </authorList>
    </citation>
    <scope>NUCLEOTIDE SEQUENCE [LARGE SCALE GENOMIC DNA]</scope>
    <source>
        <strain evidence="1 2">EB</strain>
    </source>
</reference>
<keyword evidence="2" id="KW-1185">Reference proteome</keyword>
<evidence type="ECO:0000313" key="2">
    <source>
        <dbReference type="Proteomes" id="UP001250932"/>
    </source>
</evidence>
<sequence>MPTLVRKCPKCQKLFWTKEQDIVYSDDNTWRVTCQHCQQVLRIPLITQGANAGAPKMGH</sequence>
<name>A0ABU3KAG0_9BACT</name>
<protein>
    <recommendedName>
        <fullName evidence="3">Zinc finger/thioredoxin putative domain-containing protein</fullName>
    </recommendedName>
</protein>
<evidence type="ECO:0000313" key="1">
    <source>
        <dbReference type="EMBL" id="MDT7043288.1"/>
    </source>
</evidence>
<proteinExistence type="predicted"/>
<organism evidence="1 2">
    <name type="scientific">Candidatus Nitronereus thalassa</name>
    <dbReference type="NCBI Taxonomy" id="3020898"/>
    <lineage>
        <taxon>Bacteria</taxon>
        <taxon>Pseudomonadati</taxon>
        <taxon>Nitrospirota</taxon>
        <taxon>Nitrospiria</taxon>
        <taxon>Nitrospirales</taxon>
        <taxon>Nitrospiraceae</taxon>
        <taxon>Candidatus Nitronereus</taxon>
    </lineage>
</organism>
<dbReference type="RefSeq" id="WP_313833839.1">
    <property type="nucleotide sequence ID" value="NZ_JAQOUE010000001.1"/>
</dbReference>
<accession>A0ABU3KAG0</accession>